<dbReference type="Gene3D" id="3.40.50.12660">
    <property type="match status" value="1"/>
</dbReference>
<proteinExistence type="inferred from homology"/>
<evidence type="ECO:0000256" key="1">
    <source>
        <dbReference type="ARBA" id="ARBA00009005"/>
    </source>
</evidence>
<dbReference type="PANTHER" id="PTHR48104">
    <property type="entry name" value="METACASPASE-4"/>
    <property type="match status" value="1"/>
</dbReference>
<dbReference type="InterPro" id="IPR050452">
    <property type="entry name" value="Metacaspase"/>
</dbReference>
<organism evidence="2 3">
    <name type="scientific">Crucibulum laeve</name>
    <dbReference type="NCBI Taxonomy" id="68775"/>
    <lineage>
        <taxon>Eukaryota</taxon>
        <taxon>Fungi</taxon>
        <taxon>Dikarya</taxon>
        <taxon>Basidiomycota</taxon>
        <taxon>Agaricomycotina</taxon>
        <taxon>Agaricomycetes</taxon>
        <taxon>Agaricomycetidae</taxon>
        <taxon>Agaricales</taxon>
        <taxon>Agaricineae</taxon>
        <taxon>Nidulariaceae</taxon>
        <taxon>Crucibulum</taxon>
    </lineage>
</organism>
<accession>A0A5C3M1U8</accession>
<keyword evidence="3" id="KW-1185">Reference proteome</keyword>
<gene>
    <name evidence="2" type="ORF">BDQ12DRAFT_73184</name>
</gene>
<dbReference type="GO" id="GO:0005737">
    <property type="term" value="C:cytoplasm"/>
    <property type="evidence" value="ECO:0007669"/>
    <property type="project" value="TreeGrafter"/>
</dbReference>
<comment type="similarity">
    <text evidence="1">Belongs to the peptidase C14B family.</text>
</comment>
<name>A0A5C3M1U8_9AGAR</name>
<evidence type="ECO:0000313" key="3">
    <source>
        <dbReference type="Proteomes" id="UP000308652"/>
    </source>
</evidence>
<evidence type="ECO:0000313" key="2">
    <source>
        <dbReference type="EMBL" id="TFK39200.1"/>
    </source>
</evidence>
<dbReference type="GO" id="GO:0004197">
    <property type="term" value="F:cysteine-type endopeptidase activity"/>
    <property type="evidence" value="ECO:0007669"/>
    <property type="project" value="TreeGrafter"/>
</dbReference>
<dbReference type="Proteomes" id="UP000308652">
    <property type="component" value="Unassembled WGS sequence"/>
</dbReference>
<dbReference type="GO" id="GO:0006508">
    <property type="term" value="P:proteolysis"/>
    <property type="evidence" value="ECO:0007669"/>
    <property type="project" value="TreeGrafter"/>
</dbReference>
<sequence>MSNFPFMNRFNTRHSPGIRRSPPVVLANGSLRVLTSFQGGPSSASKHIGEVAITRKKALLIGIGYPATHGKNLEKSWALPGTYGDVRAMKTWLTQNCGYLDQDIVVLSDDTSYPGHSNLAPTKDNIMKELATFTAESRDGDHYFFLYSGHSGQRPVDKNAVQEKGDIKEEDDKDEYIVPSDAVAIVQEVVDGTMRNRVEIDPNKVILDNQLKKFLVKPLAAKSQLVAVFDSCHSGTLLDLEHHRCNRVNSLYSLVRRLLRSTCEVFLRENQEELVDSTNDPMAKGILAKTSKKLLQKLNSMCTGLCPRITAEGALVVCISACKDAEMTFEAHGSSMTQIMIKVLNSQYRISYKQVMRGIKAKAYGETSDYQAPKAESSVI</sequence>
<protein>
    <submittedName>
        <fullName evidence="2">Peptidase C14, caspase domain-containing protein</fullName>
    </submittedName>
</protein>
<dbReference type="PANTHER" id="PTHR48104:SF30">
    <property type="entry name" value="METACASPASE-1"/>
    <property type="match status" value="1"/>
</dbReference>
<dbReference type="EMBL" id="ML213600">
    <property type="protein sequence ID" value="TFK39200.1"/>
    <property type="molecule type" value="Genomic_DNA"/>
</dbReference>
<reference evidence="2 3" key="1">
    <citation type="journal article" date="2019" name="Nat. Ecol. Evol.">
        <title>Megaphylogeny resolves global patterns of mushroom evolution.</title>
        <authorList>
            <person name="Varga T."/>
            <person name="Krizsan K."/>
            <person name="Foldi C."/>
            <person name="Dima B."/>
            <person name="Sanchez-Garcia M."/>
            <person name="Sanchez-Ramirez S."/>
            <person name="Szollosi G.J."/>
            <person name="Szarkandi J.G."/>
            <person name="Papp V."/>
            <person name="Albert L."/>
            <person name="Andreopoulos W."/>
            <person name="Angelini C."/>
            <person name="Antonin V."/>
            <person name="Barry K.W."/>
            <person name="Bougher N.L."/>
            <person name="Buchanan P."/>
            <person name="Buyck B."/>
            <person name="Bense V."/>
            <person name="Catcheside P."/>
            <person name="Chovatia M."/>
            <person name="Cooper J."/>
            <person name="Damon W."/>
            <person name="Desjardin D."/>
            <person name="Finy P."/>
            <person name="Geml J."/>
            <person name="Haridas S."/>
            <person name="Hughes K."/>
            <person name="Justo A."/>
            <person name="Karasinski D."/>
            <person name="Kautmanova I."/>
            <person name="Kiss B."/>
            <person name="Kocsube S."/>
            <person name="Kotiranta H."/>
            <person name="LaButti K.M."/>
            <person name="Lechner B.E."/>
            <person name="Liimatainen K."/>
            <person name="Lipzen A."/>
            <person name="Lukacs Z."/>
            <person name="Mihaltcheva S."/>
            <person name="Morgado L.N."/>
            <person name="Niskanen T."/>
            <person name="Noordeloos M.E."/>
            <person name="Ohm R.A."/>
            <person name="Ortiz-Santana B."/>
            <person name="Ovrebo C."/>
            <person name="Racz N."/>
            <person name="Riley R."/>
            <person name="Savchenko A."/>
            <person name="Shiryaev A."/>
            <person name="Soop K."/>
            <person name="Spirin V."/>
            <person name="Szebenyi C."/>
            <person name="Tomsovsky M."/>
            <person name="Tulloss R.E."/>
            <person name="Uehling J."/>
            <person name="Grigoriev I.V."/>
            <person name="Vagvolgyi C."/>
            <person name="Papp T."/>
            <person name="Martin F.M."/>
            <person name="Miettinen O."/>
            <person name="Hibbett D.S."/>
            <person name="Nagy L.G."/>
        </authorList>
    </citation>
    <scope>NUCLEOTIDE SEQUENCE [LARGE SCALE GENOMIC DNA]</scope>
    <source>
        <strain evidence="2 3">CBS 166.37</strain>
    </source>
</reference>
<dbReference type="AlphaFoldDB" id="A0A5C3M1U8"/>
<dbReference type="OrthoDB" id="3223806at2759"/>